<dbReference type="OrthoDB" id="2017576at2759"/>
<dbReference type="AlphaFoldDB" id="A0A5N6M8S6"/>
<evidence type="ECO:0000313" key="1">
    <source>
        <dbReference type="EMBL" id="KAD3336773.1"/>
    </source>
</evidence>
<evidence type="ECO:0000313" key="2">
    <source>
        <dbReference type="Proteomes" id="UP000326396"/>
    </source>
</evidence>
<reference evidence="1 2" key="1">
    <citation type="submission" date="2019-05" db="EMBL/GenBank/DDBJ databases">
        <title>Mikania micrantha, genome provides insights into the molecular mechanism of rapid growth.</title>
        <authorList>
            <person name="Liu B."/>
        </authorList>
    </citation>
    <scope>NUCLEOTIDE SEQUENCE [LARGE SCALE GENOMIC DNA]</scope>
    <source>
        <strain evidence="1">NLD-2019</strain>
        <tissue evidence="1">Leaf</tissue>
    </source>
</reference>
<accession>A0A5N6M8S6</accession>
<gene>
    <name evidence="1" type="ORF">E3N88_32292</name>
</gene>
<dbReference type="EMBL" id="SZYD01000016">
    <property type="protein sequence ID" value="KAD3336773.1"/>
    <property type="molecule type" value="Genomic_DNA"/>
</dbReference>
<sequence>MKYFRRLFPNDDEYRRVLDEYAMFSMKSGTFENLSSIAHMATIEPKNWRNKLTTSRAQDLVYIHNNLILLSRNSNGDVKMWEFENKS</sequence>
<comment type="caution">
    <text evidence="1">The sequence shown here is derived from an EMBL/GenBank/DDBJ whole genome shotgun (WGS) entry which is preliminary data.</text>
</comment>
<name>A0A5N6M8S6_9ASTR</name>
<protein>
    <recommendedName>
        <fullName evidence="3">HAT C-terminal dimerisation domain-containing protein</fullName>
    </recommendedName>
</protein>
<dbReference type="Proteomes" id="UP000326396">
    <property type="component" value="Linkage Group LG6"/>
</dbReference>
<keyword evidence="2" id="KW-1185">Reference proteome</keyword>
<proteinExistence type="predicted"/>
<organism evidence="1 2">
    <name type="scientific">Mikania micrantha</name>
    <name type="common">bitter vine</name>
    <dbReference type="NCBI Taxonomy" id="192012"/>
    <lineage>
        <taxon>Eukaryota</taxon>
        <taxon>Viridiplantae</taxon>
        <taxon>Streptophyta</taxon>
        <taxon>Embryophyta</taxon>
        <taxon>Tracheophyta</taxon>
        <taxon>Spermatophyta</taxon>
        <taxon>Magnoliopsida</taxon>
        <taxon>eudicotyledons</taxon>
        <taxon>Gunneridae</taxon>
        <taxon>Pentapetalae</taxon>
        <taxon>asterids</taxon>
        <taxon>campanulids</taxon>
        <taxon>Asterales</taxon>
        <taxon>Asteraceae</taxon>
        <taxon>Asteroideae</taxon>
        <taxon>Heliantheae alliance</taxon>
        <taxon>Eupatorieae</taxon>
        <taxon>Mikania</taxon>
    </lineage>
</organism>
<evidence type="ECO:0008006" key="3">
    <source>
        <dbReference type="Google" id="ProtNLM"/>
    </source>
</evidence>